<accession>A0A7E4VTH6</accession>
<reference evidence="2" key="1">
    <citation type="journal article" date="2013" name="Genetics">
        <title>The draft genome and transcriptome of Panagrellus redivivus are shaped by the harsh demands of a free-living lifestyle.</title>
        <authorList>
            <person name="Srinivasan J."/>
            <person name="Dillman A.R."/>
            <person name="Macchietto M.G."/>
            <person name="Heikkinen L."/>
            <person name="Lakso M."/>
            <person name="Fracchia K.M."/>
            <person name="Antoshechkin I."/>
            <person name="Mortazavi A."/>
            <person name="Wong G."/>
            <person name="Sternberg P.W."/>
        </authorList>
    </citation>
    <scope>NUCLEOTIDE SEQUENCE [LARGE SCALE GENOMIC DNA]</scope>
    <source>
        <strain evidence="2">MT8872</strain>
    </source>
</reference>
<feature type="signal peptide" evidence="1">
    <location>
        <begin position="1"/>
        <end position="18"/>
    </location>
</feature>
<sequence>MRSLPVFCALFFCGLGYAEDTKFDDAIVKHVTNCKKTMKVKGNVMLAYYYINPPTYGEIPSFNVAN</sequence>
<evidence type="ECO:0000313" key="2">
    <source>
        <dbReference type="Proteomes" id="UP000492821"/>
    </source>
</evidence>
<proteinExistence type="predicted"/>
<organism evidence="2 3">
    <name type="scientific">Panagrellus redivivus</name>
    <name type="common">Microworm</name>
    <dbReference type="NCBI Taxonomy" id="6233"/>
    <lineage>
        <taxon>Eukaryota</taxon>
        <taxon>Metazoa</taxon>
        <taxon>Ecdysozoa</taxon>
        <taxon>Nematoda</taxon>
        <taxon>Chromadorea</taxon>
        <taxon>Rhabditida</taxon>
        <taxon>Tylenchina</taxon>
        <taxon>Panagrolaimomorpha</taxon>
        <taxon>Panagrolaimoidea</taxon>
        <taxon>Panagrolaimidae</taxon>
        <taxon>Panagrellus</taxon>
    </lineage>
</organism>
<keyword evidence="1" id="KW-0732">Signal</keyword>
<evidence type="ECO:0000256" key="1">
    <source>
        <dbReference type="SAM" id="SignalP"/>
    </source>
</evidence>
<dbReference type="AlphaFoldDB" id="A0A7E4VTH6"/>
<protein>
    <submittedName>
        <fullName evidence="3">COesterase domain-containing protein</fullName>
    </submittedName>
</protein>
<name>A0A7E4VTH6_PANRE</name>
<reference evidence="3" key="2">
    <citation type="submission" date="2020-10" db="UniProtKB">
        <authorList>
            <consortium name="WormBaseParasite"/>
        </authorList>
    </citation>
    <scope>IDENTIFICATION</scope>
</reference>
<keyword evidence="2" id="KW-1185">Reference proteome</keyword>
<evidence type="ECO:0000313" key="3">
    <source>
        <dbReference type="WBParaSite" id="Pan_g2851.t1"/>
    </source>
</evidence>
<dbReference type="WBParaSite" id="Pan_g2851.t1">
    <property type="protein sequence ID" value="Pan_g2851.t1"/>
    <property type="gene ID" value="Pan_g2851"/>
</dbReference>
<dbReference type="Proteomes" id="UP000492821">
    <property type="component" value="Unassembled WGS sequence"/>
</dbReference>
<feature type="chain" id="PRO_5028966941" evidence="1">
    <location>
        <begin position="19"/>
        <end position="66"/>
    </location>
</feature>